<dbReference type="PROSITE" id="PS01001">
    <property type="entry name" value="SDH_CYT_2"/>
    <property type="match status" value="1"/>
</dbReference>
<dbReference type="InterPro" id="IPR018495">
    <property type="entry name" value="Succ_DH_cyt_bsu_CS"/>
</dbReference>
<keyword evidence="7 8" id="KW-0472">Membrane</keyword>
<keyword evidence="3 8" id="KW-0812">Transmembrane</keyword>
<dbReference type="SUPFAM" id="SSF81343">
    <property type="entry name" value="Fumarate reductase respiratory complex transmembrane subunits"/>
    <property type="match status" value="1"/>
</dbReference>
<dbReference type="Pfam" id="PF01127">
    <property type="entry name" value="Sdh_cyt"/>
    <property type="match status" value="1"/>
</dbReference>
<dbReference type="Proteomes" id="UP001150538">
    <property type="component" value="Unassembled WGS sequence"/>
</dbReference>
<dbReference type="PROSITE" id="PS01000">
    <property type="entry name" value="SDH_CYT_1"/>
    <property type="match status" value="1"/>
</dbReference>
<dbReference type="AlphaFoldDB" id="A0A9W7ZWF0"/>
<dbReference type="PANTHER" id="PTHR10978">
    <property type="entry name" value="SUCCINATE DEHYDROGENASE CYTOCHROME B560 SUBUNIT"/>
    <property type="match status" value="1"/>
</dbReference>
<keyword evidence="5 8" id="KW-1133">Transmembrane helix</keyword>
<evidence type="ECO:0000256" key="3">
    <source>
        <dbReference type="ARBA" id="ARBA00022692"/>
    </source>
</evidence>
<dbReference type="GO" id="GO:0006099">
    <property type="term" value="P:tricarboxylic acid cycle"/>
    <property type="evidence" value="ECO:0007669"/>
    <property type="project" value="InterPro"/>
</dbReference>
<dbReference type="OrthoDB" id="588261at2759"/>
<name>A0A9W7ZWF0_9FUNG</name>
<dbReference type="GO" id="GO:0009055">
    <property type="term" value="F:electron transfer activity"/>
    <property type="evidence" value="ECO:0007669"/>
    <property type="project" value="InterPro"/>
</dbReference>
<dbReference type="GO" id="GO:0016020">
    <property type="term" value="C:membrane"/>
    <property type="evidence" value="ECO:0007669"/>
    <property type="project" value="UniProtKB-SubCell"/>
</dbReference>
<evidence type="ECO:0000256" key="6">
    <source>
        <dbReference type="ARBA" id="ARBA00023004"/>
    </source>
</evidence>
<evidence type="ECO:0000256" key="5">
    <source>
        <dbReference type="ARBA" id="ARBA00022989"/>
    </source>
</evidence>
<dbReference type="CDD" id="cd03499">
    <property type="entry name" value="SQR_TypeC_SdhC"/>
    <property type="match status" value="1"/>
</dbReference>
<evidence type="ECO:0000256" key="8">
    <source>
        <dbReference type="SAM" id="Phobius"/>
    </source>
</evidence>
<reference evidence="9" key="1">
    <citation type="submission" date="2022-07" db="EMBL/GenBank/DDBJ databases">
        <title>Phylogenomic reconstructions and comparative analyses of Kickxellomycotina fungi.</title>
        <authorList>
            <person name="Reynolds N.K."/>
            <person name="Stajich J.E."/>
            <person name="Barry K."/>
            <person name="Grigoriev I.V."/>
            <person name="Crous P."/>
            <person name="Smith M.E."/>
        </authorList>
    </citation>
    <scope>NUCLEOTIDE SEQUENCE</scope>
    <source>
        <strain evidence="9">NBRC 100468</strain>
    </source>
</reference>
<feature type="transmembrane region" description="Helical" evidence="8">
    <location>
        <begin position="97"/>
        <end position="121"/>
    </location>
</feature>
<keyword evidence="2" id="KW-0349">Heme</keyword>
<keyword evidence="4" id="KW-0479">Metal-binding</keyword>
<evidence type="ECO:0000256" key="4">
    <source>
        <dbReference type="ARBA" id="ARBA00022723"/>
    </source>
</evidence>
<dbReference type="InterPro" id="IPR034804">
    <property type="entry name" value="SQR/QFR_C/D"/>
</dbReference>
<evidence type="ECO:0000256" key="1">
    <source>
        <dbReference type="ARBA" id="ARBA00004141"/>
    </source>
</evidence>
<gene>
    <name evidence="9" type="primary">SDH3</name>
    <name evidence="9" type="ORF">H4219_004365</name>
</gene>
<protein>
    <submittedName>
        <fullName evidence="9">Cytochrome b subunit of succinate dehydrogenase, Sdh3p</fullName>
    </submittedName>
</protein>
<dbReference type="NCBIfam" id="TIGR02970">
    <property type="entry name" value="succ_dehyd_cytB"/>
    <property type="match status" value="1"/>
</dbReference>
<sequence length="198" mass="20931">MFAMNNRAGASLVLKRAGVLGSTATRNSLRLKPFIAPTLRVLSTSANPVKSQGSSATSGSVEQTKISELAKKNRPISPHLTIYQPQITWYLSSAHRITGVAVCGAAYLGCISFGLASLTGAADLSSMSVASSIASSVPTPLLILVKAFVSGTFSFHFFNGLRHLTWDSGRQLTLKGVYNTAYATLAGTAIATTYFTFF</sequence>
<keyword evidence="10" id="KW-1185">Reference proteome</keyword>
<dbReference type="GO" id="GO:0046872">
    <property type="term" value="F:metal ion binding"/>
    <property type="evidence" value="ECO:0007669"/>
    <property type="project" value="UniProtKB-KW"/>
</dbReference>
<dbReference type="EMBL" id="JANBPU010000150">
    <property type="protein sequence ID" value="KAJ1915349.1"/>
    <property type="molecule type" value="Genomic_DNA"/>
</dbReference>
<comment type="caution">
    <text evidence="9">The sequence shown here is derived from an EMBL/GenBank/DDBJ whole genome shotgun (WGS) entry which is preliminary data.</text>
</comment>
<evidence type="ECO:0000313" key="9">
    <source>
        <dbReference type="EMBL" id="KAJ1915349.1"/>
    </source>
</evidence>
<dbReference type="GO" id="GO:0005739">
    <property type="term" value="C:mitochondrion"/>
    <property type="evidence" value="ECO:0007669"/>
    <property type="project" value="GOC"/>
</dbReference>
<dbReference type="InterPro" id="IPR014314">
    <property type="entry name" value="Succ_DH_cytb556"/>
</dbReference>
<organism evidence="9 10">
    <name type="scientific">Mycoemilia scoparia</name>
    <dbReference type="NCBI Taxonomy" id="417184"/>
    <lineage>
        <taxon>Eukaryota</taxon>
        <taxon>Fungi</taxon>
        <taxon>Fungi incertae sedis</taxon>
        <taxon>Zoopagomycota</taxon>
        <taxon>Kickxellomycotina</taxon>
        <taxon>Kickxellomycetes</taxon>
        <taxon>Kickxellales</taxon>
        <taxon>Kickxellaceae</taxon>
        <taxon>Mycoemilia</taxon>
    </lineage>
</organism>
<dbReference type="Gene3D" id="1.20.1300.10">
    <property type="entry name" value="Fumarate reductase/succinate dehydrogenase, transmembrane subunit"/>
    <property type="match status" value="1"/>
</dbReference>
<keyword evidence="6" id="KW-0408">Iron</keyword>
<comment type="subcellular location">
    <subcellularLocation>
        <location evidence="1">Membrane</location>
        <topology evidence="1">Multi-pass membrane protein</topology>
    </subcellularLocation>
</comment>
<feature type="transmembrane region" description="Helical" evidence="8">
    <location>
        <begin position="179"/>
        <end position="197"/>
    </location>
</feature>
<feature type="transmembrane region" description="Helical" evidence="8">
    <location>
        <begin position="141"/>
        <end position="158"/>
    </location>
</feature>
<evidence type="ECO:0000256" key="2">
    <source>
        <dbReference type="ARBA" id="ARBA00022617"/>
    </source>
</evidence>
<accession>A0A9W7ZWF0</accession>
<evidence type="ECO:0000313" key="10">
    <source>
        <dbReference type="Proteomes" id="UP001150538"/>
    </source>
</evidence>
<dbReference type="PANTHER" id="PTHR10978:SF5">
    <property type="entry name" value="SUCCINATE DEHYDROGENASE CYTOCHROME B560 SUBUNIT, MITOCHONDRIAL"/>
    <property type="match status" value="1"/>
</dbReference>
<dbReference type="InterPro" id="IPR000701">
    <property type="entry name" value="SuccDH_FuR_B_TM-su"/>
</dbReference>
<dbReference type="GO" id="GO:0006121">
    <property type="term" value="P:mitochondrial electron transport, succinate to ubiquinone"/>
    <property type="evidence" value="ECO:0007669"/>
    <property type="project" value="TreeGrafter"/>
</dbReference>
<proteinExistence type="predicted"/>
<evidence type="ECO:0000256" key="7">
    <source>
        <dbReference type="ARBA" id="ARBA00023136"/>
    </source>
</evidence>